<evidence type="ECO:0000313" key="12">
    <source>
        <dbReference type="Ensembl" id="ENSNFUP00015010702.1"/>
    </source>
</evidence>
<evidence type="ECO:0000256" key="6">
    <source>
        <dbReference type="ARBA" id="ARBA00023159"/>
    </source>
</evidence>
<evidence type="ECO:0000256" key="2">
    <source>
        <dbReference type="ARBA" id="ARBA00006569"/>
    </source>
</evidence>
<dbReference type="Proteomes" id="UP000694548">
    <property type="component" value="Chromosome sgr02"/>
</dbReference>
<dbReference type="SMART" id="SM00398">
    <property type="entry name" value="HMG"/>
    <property type="match status" value="1"/>
</dbReference>
<keyword evidence="4" id="KW-0805">Transcription regulation</keyword>
<evidence type="ECO:0000256" key="4">
    <source>
        <dbReference type="ARBA" id="ARBA00023015"/>
    </source>
</evidence>
<sequence>MEENKRLLSFDRYMEDFGGEREFFSLLDEIFKEHLPIPFPPPSSPLEHPPSPSLPSFSPASSPPPPVVVSSLPSPHTPTAPSLPSSLLPGTPPAAPASAPVSNPNKRKREPKQEDRPYVKKPPNAFMIFLRDQRPKVVAELNLTDSAAVNAIVGQRWRELSPEQQNVYFDQAHKEQRLHEQQHPAWVPNYNRKAKGVKEEPAASSAGKKHSCGSLDVMCHHSLIVEWI</sequence>
<dbReference type="GO" id="GO:1990907">
    <property type="term" value="C:beta-catenin-TCF complex"/>
    <property type="evidence" value="ECO:0007669"/>
    <property type="project" value="TreeGrafter"/>
</dbReference>
<feature type="region of interest" description="Disordered" evidence="10">
    <location>
        <begin position="37"/>
        <end position="120"/>
    </location>
</feature>
<keyword evidence="13" id="KW-1185">Reference proteome</keyword>
<organism evidence="12 13">
    <name type="scientific">Nothobranchius furzeri</name>
    <name type="common">Turquoise killifish</name>
    <dbReference type="NCBI Taxonomy" id="105023"/>
    <lineage>
        <taxon>Eukaryota</taxon>
        <taxon>Metazoa</taxon>
        <taxon>Chordata</taxon>
        <taxon>Craniata</taxon>
        <taxon>Vertebrata</taxon>
        <taxon>Euteleostomi</taxon>
        <taxon>Actinopterygii</taxon>
        <taxon>Neopterygii</taxon>
        <taxon>Teleostei</taxon>
        <taxon>Neoteleostei</taxon>
        <taxon>Acanthomorphata</taxon>
        <taxon>Ovalentaria</taxon>
        <taxon>Atherinomorphae</taxon>
        <taxon>Cyprinodontiformes</taxon>
        <taxon>Nothobranchiidae</taxon>
        <taxon>Nothobranchius</taxon>
    </lineage>
</organism>
<dbReference type="GO" id="GO:0000981">
    <property type="term" value="F:DNA-binding transcription factor activity, RNA polymerase II-specific"/>
    <property type="evidence" value="ECO:0007669"/>
    <property type="project" value="TreeGrafter"/>
</dbReference>
<proteinExistence type="inferred from homology"/>
<dbReference type="InterPro" id="IPR009071">
    <property type="entry name" value="HMG_box_dom"/>
</dbReference>
<evidence type="ECO:0000259" key="11">
    <source>
        <dbReference type="PROSITE" id="PS50118"/>
    </source>
</evidence>
<feature type="DNA-binding region" description="HMG box" evidence="9">
    <location>
        <begin position="119"/>
        <end position="187"/>
    </location>
</feature>
<dbReference type="GO" id="GO:0060070">
    <property type="term" value="P:canonical Wnt signaling pathway"/>
    <property type="evidence" value="ECO:0007669"/>
    <property type="project" value="TreeGrafter"/>
</dbReference>
<evidence type="ECO:0000256" key="10">
    <source>
        <dbReference type="SAM" id="MobiDB-lite"/>
    </source>
</evidence>
<evidence type="ECO:0000256" key="1">
    <source>
        <dbReference type="ARBA" id="ARBA00004123"/>
    </source>
</evidence>
<dbReference type="PANTHER" id="PTHR10373:SF38">
    <property type="entry name" value="PROTEIN PANGOLIN, ISOFORM J"/>
    <property type="match status" value="1"/>
</dbReference>
<name>A0A8C6NLV4_NOTFU</name>
<dbReference type="GeneTree" id="ENSGT00940000168653"/>
<protein>
    <recommendedName>
        <fullName evidence="11">HMG box domain-containing protein</fullName>
    </recommendedName>
</protein>
<dbReference type="GO" id="GO:0000978">
    <property type="term" value="F:RNA polymerase II cis-regulatory region sequence-specific DNA binding"/>
    <property type="evidence" value="ECO:0007669"/>
    <property type="project" value="TreeGrafter"/>
</dbReference>
<feature type="compositionally biased region" description="Pro residues" evidence="10">
    <location>
        <begin position="37"/>
        <end position="53"/>
    </location>
</feature>
<dbReference type="InterPro" id="IPR036910">
    <property type="entry name" value="HMG_box_dom_sf"/>
</dbReference>
<dbReference type="Gene3D" id="1.10.30.10">
    <property type="entry name" value="High mobility group box domain"/>
    <property type="match status" value="1"/>
</dbReference>
<gene>
    <name evidence="12" type="primary">LOC107375355</name>
</gene>
<keyword evidence="3" id="KW-0879">Wnt signaling pathway</keyword>
<evidence type="ECO:0000256" key="9">
    <source>
        <dbReference type="PROSITE-ProRule" id="PRU00267"/>
    </source>
</evidence>
<dbReference type="PROSITE" id="PS50118">
    <property type="entry name" value="HMG_BOX_2"/>
    <property type="match status" value="1"/>
</dbReference>
<keyword evidence="5 9" id="KW-0238">DNA-binding</keyword>
<evidence type="ECO:0000256" key="7">
    <source>
        <dbReference type="ARBA" id="ARBA00023163"/>
    </source>
</evidence>
<reference evidence="12" key="2">
    <citation type="submission" date="2025-08" db="UniProtKB">
        <authorList>
            <consortium name="Ensembl"/>
        </authorList>
    </citation>
    <scope>IDENTIFICATION</scope>
</reference>
<dbReference type="Pfam" id="PF00505">
    <property type="entry name" value="HMG_box"/>
    <property type="match status" value="1"/>
</dbReference>
<evidence type="ECO:0000313" key="13">
    <source>
        <dbReference type="Proteomes" id="UP000694548"/>
    </source>
</evidence>
<keyword evidence="7" id="KW-0804">Transcription</keyword>
<accession>A0A8C6NLV4</accession>
<dbReference type="AlphaFoldDB" id="A0A8C6NLV4"/>
<dbReference type="Ensembl" id="ENSNFUT00015011245.1">
    <property type="protein sequence ID" value="ENSNFUP00015010702.1"/>
    <property type="gene ID" value="ENSNFUG00015005294.1"/>
</dbReference>
<reference evidence="12" key="1">
    <citation type="submission" date="2014-08" db="EMBL/GenBank/DDBJ databases">
        <authorList>
            <person name="Senf B."/>
            <person name="Petzold A."/>
            <person name="Downie B.R."/>
            <person name="Koch P."/>
            <person name="Platzer M."/>
        </authorList>
    </citation>
    <scope>NUCLEOTIDE SEQUENCE [LARGE SCALE GENOMIC DNA]</scope>
    <source>
        <strain evidence="12">GRZ</strain>
    </source>
</reference>
<reference evidence="12" key="3">
    <citation type="submission" date="2025-09" db="UniProtKB">
        <authorList>
            <consortium name="Ensembl"/>
        </authorList>
    </citation>
    <scope>IDENTIFICATION</scope>
</reference>
<evidence type="ECO:0000256" key="5">
    <source>
        <dbReference type="ARBA" id="ARBA00023125"/>
    </source>
</evidence>
<comment type="similarity">
    <text evidence="2">Belongs to the TCF/LEF family.</text>
</comment>
<evidence type="ECO:0000256" key="8">
    <source>
        <dbReference type="ARBA" id="ARBA00023242"/>
    </source>
</evidence>
<dbReference type="SUPFAM" id="SSF47095">
    <property type="entry name" value="HMG-box"/>
    <property type="match status" value="1"/>
</dbReference>
<feature type="compositionally biased region" description="Low complexity" evidence="10">
    <location>
        <begin position="68"/>
        <end position="89"/>
    </location>
</feature>
<evidence type="ECO:0000256" key="3">
    <source>
        <dbReference type="ARBA" id="ARBA00022687"/>
    </source>
</evidence>
<keyword evidence="6" id="KW-0010">Activator</keyword>
<comment type="subcellular location">
    <subcellularLocation>
        <location evidence="1">Nucleus</location>
    </subcellularLocation>
</comment>
<feature type="domain" description="HMG box" evidence="11">
    <location>
        <begin position="119"/>
        <end position="187"/>
    </location>
</feature>
<dbReference type="InterPro" id="IPR024940">
    <property type="entry name" value="TCF/LEF"/>
</dbReference>
<dbReference type="PANTHER" id="PTHR10373">
    <property type="entry name" value="TRANSCRIPTION FACTOR 7 FAMILY MEMBER"/>
    <property type="match status" value="1"/>
</dbReference>
<dbReference type="GO" id="GO:0000785">
    <property type="term" value="C:chromatin"/>
    <property type="evidence" value="ECO:0007669"/>
    <property type="project" value="TreeGrafter"/>
</dbReference>
<keyword evidence="8 9" id="KW-0539">Nucleus</keyword>